<dbReference type="InterPro" id="IPR046734">
    <property type="entry name" value="DUF6626"/>
</dbReference>
<dbReference type="Proteomes" id="UP000576087">
    <property type="component" value="Unassembled WGS sequence"/>
</dbReference>
<dbReference type="EMBL" id="JACIGW010000001">
    <property type="protein sequence ID" value="MBB4347017.1"/>
    <property type="molecule type" value="Genomic_DNA"/>
</dbReference>
<evidence type="ECO:0000313" key="3">
    <source>
        <dbReference type="EMBL" id="MBB4445277.1"/>
    </source>
</evidence>
<dbReference type="AlphaFoldDB" id="A0A7W6XA14"/>
<dbReference type="Proteomes" id="UP000520770">
    <property type="component" value="Unassembled WGS sequence"/>
</dbReference>
<dbReference type="EMBL" id="JACIHM010000001">
    <property type="protein sequence ID" value="MBB4445277.1"/>
    <property type="molecule type" value="Genomic_DNA"/>
</dbReference>
<proteinExistence type="predicted"/>
<reference evidence="4 5" key="1">
    <citation type="submission" date="2020-08" db="EMBL/GenBank/DDBJ databases">
        <title>Genomic Encyclopedia of Type Strains, Phase IV (KMG-V): Genome sequencing to study the core and pangenomes of soil and plant-associated prokaryotes.</title>
        <authorList>
            <person name="Whitman W."/>
        </authorList>
    </citation>
    <scope>NUCLEOTIDE SEQUENCE [LARGE SCALE GENOMIC DNA]</scope>
    <source>
        <strain evidence="2 5">SEMIA 444</strain>
        <strain evidence="1 4">SEMIA 448</strain>
        <strain evidence="3 6">SEMIA 452</strain>
    </source>
</reference>
<keyword evidence="5" id="KW-1185">Reference proteome</keyword>
<organism evidence="2 5">
    <name type="scientific">Aliirhizobium cellulosilyticum</name>
    <dbReference type="NCBI Taxonomy" id="393664"/>
    <lineage>
        <taxon>Bacteria</taxon>
        <taxon>Pseudomonadati</taxon>
        <taxon>Pseudomonadota</taxon>
        <taxon>Alphaproteobacteria</taxon>
        <taxon>Hyphomicrobiales</taxon>
        <taxon>Rhizobiaceae</taxon>
        <taxon>Aliirhizobium</taxon>
    </lineage>
</organism>
<dbReference type="EMBL" id="JACIGY010000001">
    <property type="protein sequence ID" value="MBB4410589.1"/>
    <property type="molecule type" value="Genomic_DNA"/>
</dbReference>
<evidence type="ECO:0000313" key="4">
    <source>
        <dbReference type="Proteomes" id="UP000520770"/>
    </source>
</evidence>
<evidence type="ECO:0000313" key="1">
    <source>
        <dbReference type="EMBL" id="MBB4347017.1"/>
    </source>
</evidence>
<dbReference type="Proteomes" id="UP000524535">
    <property type="component" value="Unassembled WGS sequence"/>
</dbReference>
<evidence type="ECO:0000313" key="6">
    <source>
        <dbReference type="Proteomes" id="UP000576087"/>
    </source>
</evidence>
<dbReference type="Pfam" id="PF20331">
    <property type="entry name" value="DUF6626"/>
    <property type="match status" value="1"/>
</dbReference>
<evidence type="ECO:0000313" key="5">
    <source>
        <dbReference type="Proteomes" id="UP000524535"/>
    </source>
</evidence>
<sequence length="104" mass="12008">MNVKEIYDKIHQLGLVGSQVEFSRVWLGRSDRYYSNLIAVRRQPSVETLCGIAWRIETIAVHAGDERRKHLLAIKAELNRMIVHRATFRRKERAAMVGGCLVTF</sequence>
<comment type="caution">
    <text evidence="2">The sequence shown here is derived from an EMBL/GenBank/DDBJ whole genome shotgun (WGS) entry which is preliminary data.</text>
</comment>
<name>A0A7W6XA14_9HYPH</name>
<evidence type="ECO:0000313" key="2">
    <source>
        <dbReference type="EMBL" id="MBB4410589.1"/>
    </source>
</evidence>
<protein>
    <submittedName>
        <fullName evidence="2">Uncharacterized protein</fullName>
    </submittedName>
</protein>
<accession>A0A7W6XA14</accession>
<dbReference type="RefSeq" id="WP_183821264.1">
    <property type="nucleotide sequence ID" value="NZ_JACIGW010000001.1"/>
</dbReference>
<gene>
    <name evidence="2" type="ORF">GGE31_001060</name>
    <name evidence="1" type="ORF">GGE33_000725</name>
    <name evidence="3" type="ORF">GGE35_001059</name>
</gene>